<protein>
    <submittedName>
        <fullName evidence="1">Uncharacterized protein</fullName>
    </submittedName>
</protein>
<reference evidence="1 2" key="1">
    <citation type="journal article" date="2016" name="Nat. Commun.">
        <title>Thousands of microbial genomes shed light on interconnected biogeochemical processes in an aquifer system.</title>
        <authorList>
            <person name="Anantharaman K."/>
            <person name="Brown C.T."/>
            <person name="Hug L.A."/>
            <person name="Sharon I."/>
            <person name="Castelle C.J."/>
            <person name="Probst A.J."/>
            <person name="Thomas B.C."/>
            <person name="Singh A."/>
            <person name="Wilkins M.J."/>
            <person name="Karaoz U."/>
            <person name="Brodie E.L."/>
            <person name="Williams K.H."/>
            <person name="Hubbard S.S."/>
            <person name="Banfield J.F."/>
        </authorList>
    </citation>
    <scope>NUCLEOTIDE SEQUENCE [LARGE SCALE GENOMIC DNA]</scope>
</reference>
<organism evidence="1 2">
    <name type="scientific">Candidatus Curtissbacteria bacterium RBG_13_35_7</name>
    <dbReference type="NCBI Taxonomy" id="1797705"/>
    <lineage>
        <taxon>Bacteria</taxon>
        <taxon>Candidatus Curtissiibacteriota</taxon>
    </lineage>
</organism>
<dbReference type="Proteomes" id="UP000176317">
    <property type="component" value="Unassembled WGS sequence"/>
</dbReference>
<accession>A0A1F5G4V9</accession>
<proteinExistence type="predicted"/>
<evidence type="ECO:0000313" key="2">
    <source>
        <dbReference type="Proteomes" id="UP000176317"/>
    </source>
</evidence>
<dbReference type="AlphaFoldDB" id="A0A1F5G4V9"/>
<evidence type="ECO:0000313" key="1">
    <source>
        <dbReference type="EMBL" id="OGD86844.1"/>
    </source>
</evidence>
<comment type="caution">
    <text evidence="1">The sequence shown here is derived from an EMBL/GenBank/DDBJ whole genome shotgun (WGS) entry which is preliminary data.</text>
</comment>
<gene>
    <name evidence="1" type="ORF">A2164_01400</name>
</gene>
<name>A0A1F5G4V9_9BACT</name>
<sequence>MSIIYGVNTEERFTPKDVRDAIILCFTQAHKKALDDTLKDSASDMTMAEFEELKKINILQMIHNYFEEIDGDYENPTKESLIAICDKLAE</sequence>
<dbReference type="EMBL" id="MFAT01000014">
    <property type="protein sequence ID" value="OGD86844.1"/>
    <property type="molecule type" value="Genomic_DNA"/>
</dbReference>